<dbReference type="Pfam" id="PF13193">
    <property type="entry name" value="AMP-binding_C"/>
    <property type="match status" value="1"/>
</dbReference>
<evidence type="ECO:0000256" key="2">
    <source>
        <dbReference type="ARBA" id="ARBA00022598"/>
    </source>
</evidence>
<accession>A0AAE0MKW1</accession>
<dbReference type="Proteomes" id="UP001286456">
    <property type="component" value="Unassembled WGS sequence"/>
</dbReference>
<dbReference type="InterPro" id="IPR000873">
    <property type="entry name" value="AMP-dep_synth/lig_dom"/>
</dbReference>
<sequence length="564" mass="61877">MPHPSVFPSLFIPDIDLWSLLFSQNDRVLSFPVTKNIITCGNGSNRSYSWADLRNGSIEFGKGLQAQWGWKKGDVMALYTPNSIDTPVVTLGAIWAGGIVSPANPLYTVDELAFQLKDSGAKGLVTQVPFLKIAVEAARKAGIPNNRIILLGDRRDDPGRFEHFSGIRQKSPKGQYVQAKISNPDEDLVFLVYSSGTTGLPKGVCLSHRNIVANVLQTNYVEGGSWHSYGGVDGNGDKQLGVLPFFHIFGLTCCMLFSIYAGLELVVLERFEIEKVLQTIQNSGITFMFIAPPIVLAFAKHPLVDNYDLTSLKAVHSGAAPLSRELTEAVWNRLQIPVKQGFGLSETSPVSHCQTTTEWAKFMGSIGKLIPNMESKIVDEDGKEVADGETGELWLKGPNIFKGYLNNPERTKEAFSSDGYFKTGDVLRRDKYGNYYCVDRVKELIKYNGFPVPPAELEGVLLGHPEVVDVCVIGVEDRALATEVPRAYVVLRPGILSEPVGLEVADAKAQELAAWVATKVAPHKRLRGGVHFVAQVPKSASGKILRRLVRDRAREEERAAGAKL</sequence>
<gene>
    <name evidence="6" type="ORF">B0T19DRAFT_33157</name>
</gene>
<evidence type="ECO:0000313" key="6">
    <source>
        <dbReference type="EMBL" id="KAK3336227.1"/>
    </source>
</evidence>
<dbReference type="InterPro" id="IPR045851">
    <property type="entry name" value="AMP-bd_C_sf"/>
</dbReference>
<dbReference type="InterPro" id="IPR020845">
    <property type="entry name" value="AMP-binding_CS"/>
</dbReference>
<dbReference type="Gene3D" id="3.30.300.30">
    <property type="match status" value="1"/>
</dbReference>
<dbReference type="Gene3D" id="2.30.38.10">
    <property type="entry name" value="Luciferase, Domain 3"/>
    <property type="match status" value="1"/>
</dbReference>
<protein>
    <recommendedName>
        <fullName evidence="8">Phenylacetyl-CoA ligase</fullName>
    </recommendedName>
</protein>
<keyword evidence="3" id="KW-1133">Transmembrane helix</keyword>
<evidence type="ECO:0000256" key="3">
    <source>
        <dbReference type="SAM" id="Phobius"/>
    </source>
</evidence>
<dbReference type="PANTHER" id="PTHR24096:SF149">
    <property type="entry name" value="AMP-BINDING DOMAIN-CONTAINING PROTEIN-RELATED"/>
    <property type="match status" value="1"/>
</dbReference>
<evidence type="ECO:0000256" key="1">
    <source>
        <dbReference type="ARBA" id="ARBA00006432"/>
    </source>
</evidence>
<evidence type="ECO:0000313" key="7">
    <source>
        <dbReference type="Proteomes" id="UP001286456"/>
    </source>
</evidence>
<dbReference type="Gene3D" id="3.40.50.980">
    <property type="match status" value="2"/>
</dbReference>
<dbReference type="PROSITE" id="PS00455">
    <property type="entry name" value="AMP_BINDING"/>
    <property type="match status" value="1"/>
</dbReference>
<dbReference type="EMBL" id="JAUEPO010000001">
    <property type="protein sequence ID" value="KAK3336227.1"/>
    <property type="molecule type" value="Genomic_DNA"/>
</dbReference>
<evidence type="ECO:0000259" key="5">
    <source>
        <dbReference type="Pfam" id="PF13193"/>
    </source>
</evidence>
<comment type="similarity">
    <text evidence="1">Belongs to the ATP-dependent AMP-binding enzyme family.</text>
</comment>
<evidence type="ECO:0008006" key="8">
    <source>
        <dbReference type="Google" id="ProtNLM"/>
    </source>
</evidence>
<keyword evidence="3" id="KW-0812">Transmembrane</keyword>
<dbReference type="GO" id="GO:0016405">
    <property type="term" value="F:CoA-ligase activity"/>
    <property type="evidence" value="ECO:0007669"/>
    <property type="project" value="TreeGrafter"/>
</dbReference>
<dbReference type="AlphaFoldDB" id="A0AAE0MKW1"/>
<keyword evidence="7" id="KW-1185">Reference proteome</keyword>
<feature type="domain" description="AMP-binding enzyme C-terminal" evidence="5">
    <location>
        <begin position="456"/>
        <end position="543"/>
    </location>
</feature>
<feature type="transmembrane region" description="Helical" evidence="3">
    <location>
        <begin position="245"/>
        <end position="268"/>
    </location>
</feature>
<proteinExistence type="inferred from homology"/>
<dbReference type="PANTHER" id="PTHR24096">
    <property type="entry name" value="LONG-CHAIN-FATTY-ACID--COA LIGASE"/>
    <property type="match status" value="1"/>
</dbReference>
<dbReference type="InterPro" id="IPR025110">
    <property type="entry name" value="AMP-bd_C"/>
</dbReference>
<dbReference type="Pfam" id="PF00501">
    <property type="entry name" value="AMP-binding"/>
    <property type="match status" value="1"/>
</dbReference>
<keyword evidence="2" id="KW-0436">Ligase</keyword>
<comment type="caution">
    <text evidence="6">The sequence shown here is derived from an EMBL/GenBank/DDBJ whole genome shotgun (WGS) entry which is preliminary data.</text>
</comment>
<reference evidence="6" key="1">
    <citation type="journal article" date="2023" name="Mol. Phylogenet. Evol.">
        <title>Genome-scale phylogeny and comparative genomics of the fungal order Sordariales.</title>
        <authorList>
            <person name="Hensen N."/>
            <person name="Bonometti L."/>
            <person name="Westerberg I."/>
            <person name="Brannstrom I.O."/>
            <person name="Guillou S."/>
            <person name="Cros-Aarteil S."/>
            <person name="Calhoun S."/>
            <person name="Haridas S."/>
            <person name="Kuo A."/>
            <person name="Mondo S."/>
            <person name="Pangilinan J."/>
            <person name="Riley R."/>
            <person name="LaButti K."/>
            <person name="Andreopoulos B."/>
            <person name="Lipzen A."/>
            <person name="Chen C."/>
            <person name="Yan M."/>
            <person name="Daum C."/>
            <person name="Ng V."/>
            <person name="Clum A."/>
            <person name="Steindorff A."/>
            <person name="Ohm R.A."/>
            <person name="Martin F."/>
            <person name="Silar P."/>
            <person name="Natvig D.O."/>
            <person name="Lalanne C."/>
            <person name="Gautier V."/>
            <person name="Ament-Velasquez S.L."/>
            <person name="Kruys A."/>
            <person name="Hutchinson M.I."/>
            <person name="Powell A.J."/>
            <person name="Barry K."/>
            <person name="Miller A.N."/>
            <person name="Grigoriev I.V."/>
            <person name="Debuchy R."/>
            <person name="Gladieux P."/>
            <person name="Hiltunen Thoren M."/>
            <person name="Johannesson H."/>
        </authorList>
    </citation>
    <scope>NUCLEOTIDE SEQUENCE</scope>
    <source>
        <strain evidence="6">SMH4131-1</strain>
    </source>
</reference>
<organism evidence="6 7">
    <name type="scientific">Cercophora scortea</name>
    <dbReference type="NCBI Taxonomy" id="314031"/>
    <lineage>
        <taxon>Eukaryota</taxon>
        <taxon>Fungi</taxon>
        <taxon>Dikarya</taxon>
        <taxon>Ascomycota</taxon>
        <taxon>Pezizomycotina</taxon>
        <taxon>Sordariomycetes</taxon>
        <taxon>Sordariomycetidae</taxon>
        <taxon>Sordariales</taxon>
        <taxon>Lasiosphaeriaceae</taxon>
        <taxon>Cercophora</taxon>
    </lineage>
</organism>
<reference evidence="6" key="2">
    <citation type="submission" date="2023-06" db="EMBL/GenBank/DDBJ databases">
        <authorList>
            <consortium name="Lawrence Berkeley National Laboratory"/>
            <person name="Haridas S."/>
            <person name="Hensen N."/>
            <person name="Bonometti L."/>
            <person name="Westerberg I."/>
            <person name="Brannstrom I.O."/>
            <person name="Guillou S."/>
            <person name="Cros-Aarteil S."/>
            <person name="Calhoun S."/>
            <person name="Kuo A."/>
            <person name="Mondo S."/>
            <person name="Pangilinan J."/>
            <person name="Riley R."/>
            <person name="Labutti K."/>
            <person name="Andreopoulos B."/>
            <person name="Lipzen A."/>
            <person name="Chen C."/>
            <person name="Yanf M."/>
            <person name="Daum C."/>
            <person name="Ng V."/>
            <person name="Clum A."/>
            <person name="Steindorff A."/>
            <person name="Ohm R."/>
            <person name="Martin F."/>
            <person name="Silar P."/>
            <person name="Natvig D."/>
            <person name="Lalanne C."/>
            <person name="Gautier V."/>
            <person name="Ament-Velasquez S.L."/>
            <person name="Kruys A."/>
            <person name="Hutchinson M.I."/>
            <person name="Powell A.J."/>
            <person name="Barry K."/>
            <person name="Miller A.N."/>
            <person name="Grigoriev I.V."/>
            <person name="Debuchy R."/>
            <person name="Gladieux P."/>
            <person name="Thoren M.H."/>
            <person name="Johannesson H."/>
        </authorList>
    </citation>
    <scope>NUCLEOTIDE SEQUENCE</scope>
    <source>
        <strain evidence="6">SMH4131-1</strain>
    </source>
</reference>
<feature type="transmembrane region" description="Helical" evidence="3">
    <location>
        <begin position="280"/>
        <end position="299"/>
    </location>
</feature>
<dbReference type="CDD" id="cd05911">
    <property type="entry name" value="Firefly_Luc_like"/>
    <property type="match status" value="1"/>
</dbReference>
<keyword evidence="3" id="KW-0472">Membrane</keyword>
<feature type="domain" description="AMP-dependent synthetase/ligase" evidence="4">
    <location>
        <begin position="40"/>
        <end position="405"/>
    </location>
</feature>
<name>A0AAE0MKW1_9PEZI</name>
<evidence type="ECO:0000259" key="4">
    <source>
        <dbReference type="Pfam" id="PF00501"/>
    </source>
</evidence>
<dbReference type="SUPFAM" id="SSF56801">
    <property type="entry name" value="Acetyl-CoA synthetase-like"/>
    <property type="match status" value="1"/>
</dbReference>